<evidence type="ECO:0000313" key="7">
    <source>
        <dbReference type="EMBL" id="TGZ84224.1"/>
    </source>
</evidence>
<dbReference type="Pfam" id="PF15786">
    <property type="entry name" value="PET117"/>
    <property type="match status" value="1"/>
</dbReference>
<feature type="compositionally biased region" description="Basic and acidic residues" evidence="5">
    <location>
        <begin position="64"/>
        <end position="75"/>
    </location>
</feature>
<evidence type="ECO:0000256" key="4">
    <source>
        <dbReference type="ARBA" id="ARBA00023128"/>
    </source>
</evidence>
<dbReference type="PANTHER" id="PTHR28163">
    <property type="entry name" value="PROTEIN PET117 HOMOLOG, MITOCHONDRIAL"/>
    <property type="match status" value="1"/>
</dbReference>
<keyword evidence="8" id="KW-1185">Reference proteome</keyword>
<dbReference type="GO" id="GO:0005739">
    <property type="term" value="C:mitochondrion"/>
    <property type="evidence" value="ECO:0007669"/>
    <property type="project" value="UniProtKB-SubCell"/>
</dbReference>
<comment type="subcellular location">
    <subcellularLocation>
        <location evidence="1">Mitochondrion</location>
    </subcellularLocation>
</comment>
<comment type="similarity">
    <text evidence="2">Belongs to the PET117 family.</text>
</comment>
<gene>
    <name evidence="7" type="ORF">EX30DRAFT_303572</name>
</gene>
<dbReference type="FunCoup" id="A0A4S2N593">
    <property type="interactions" value="14"/>
</dbReference>
<dbReference type="GO" id="GO:0033617">
    <property type="term" value="P:mitochondrial respiratory chain complex IV assembly"/>
    <property type="evidence" value="ECO:0007669"/>
    <property type="project" value="TreeGrafter"/>
</dbReference>
<name>A0A4S2N593_9PEZI</name>
<dbReference type="Proteomes" id="UP000298138">
    <property type="component" value="Unassembled WGS sequence"/>
</dbReference>
<dbReference type="STRING" id="341454.A0A4S2N593"/>
<evidence type="ECO:0000256" key="2">
    <source>
        <dbReference type="ARBA" id="ARBA00008197"/>
    </source>
</evidence>
<keyword evidence="6" id="KW-0732">Signal</keyword>
<feature type="region of interest" description="Disordered" evidence="5">
    <location>
        <begin position="64"/>
        <end position="84"/>
    </location>
</feature>
<dbReference type="InterPro" id="IPR031568">
    <property type="entry name" value="Pet117"/>
</dbReference>
<organism evidence="7 8">
    <name type="scientific">Ascodesmis nigricans</name>
    <dbReference type="NCBI Taxonomy" id="341454"/>
    <lineage>
        <taxon>Eukaryota</taxon>
        <taxon>Fungi</taxon>
        <taxon>Dikarya</taxon>
        <taxon>Ascomycota</taxon>
        <taxon>Pezizomycotina</taxon>
        <taxon>Pezizomycetes</taxon>
        <taxon>Pezizales</taxon>
        <taxon>Ascodesmidaceae</taxon>
        <taxon>Ascodesmis</taxon>
    </lineage>
</organism>
<evidence type="ECO:0000256" key="3">
    <source>
        <dbReference type="ARBA" id="ARBA00022946"/>
    </source>
</evidence>
<dbReference type="EMBL" id="ML220113">
    <property type="protein sequence ID" value="TGZ84224.1"/>
    <property type="molecule type" value="Genomic_DNA"/>
</dbReference>
<dbReference type="OrthoDB" id="76305at2759"/>
<evidence type="ECO:0000313" key="8">
    <source>
        <dbReference type="Proteomes" id="UP000298138"/>
    </source>
</evidence>
<evidence type="ECO:0000256" key="6">
    <source>
        <dbReference type="SAM" id="SignalP"/>
    </source>
</evidence>
<keyword evidence="4" id="KW-0496">Mitochondrion</keyword>
<evidence type="ECO:0008006" key="9">
    <source>
        <dbReference type="Google" id="ProtNLM"/>
    </source>
</evidence>
<evidence type="ECO:0000256" key="5">
    <source>
        <dbReference type="SAM" id="MobiDB-lite"/>
    </source>
</evidence>
<protein>
    <recommendedName>
        <fullName evidence="9">Cytochrome c oxidase assembly protein</fullName>
    </recommendedName>
</protein>
<dbReference type="PANTHER" id="PTHR28163:SF1">
    <property type="entry name" value="PROTEIN PET117 HOMOLOG, MITOCHONDRIAL"/>
    <property type="match status" value="1"/>
</dbReference>
<accession>A0A4S2N593</accession>
<dbReference type="InParanoid" id="A0A4S2N593"/>
<feature type="chain" id="PRO_5020513282" description="Cytochrome c oxidase assembly protein" evidence="6">
    <location>
        <begin position="29"/>
        <end position="84"/>
    </location>
</feature>
<sequence length="84" mass="9546">MSRAAKGTLLGTTLLCGATVAFVHYVQTSEKAAMHQGVIRDEERRRIQLERKLDFEMQKQLQDEMLKEQSVRDTSDEAPPLKGQ</sequence>
<proteinExistence type="inferred from homology"/>
<feature type="signal peptide" evidence="6">
    <location>
        <begin position="1"/>
        <end position="28"/>
    </location>
</feature>
<keyword evidence="3" id="KW-0809">Transit peptide</keyword>
<reference evidence="7 8" key="1">
    <citation type="submission" date="2019-04" db="EMBL/GenBank/DDBJ databases">
        <title>Comparative genomics and transcriptomics to analyze fruiting body development in filamentous ascomycetes.</title>
        <authorList>
            <consortium name="DOE Joint Genome Institute"/>
            <person name="Lutkenhaus R."/>
            <person name="Traeger S."/>
            <person name="Breuer J."/>
            <person name="Kuo A."/>
            <person name="Lipzen A."/>
            <person name="Pangilinan J."/>
            <person name="Dilworth D."/>
            <person name="Sandor L."/>
            <person name="Poggeler S."/>
            <person name="Barry K."/>
            <person name="Grigoriev I.V."/>
            <person name="Nowrousian M."/>
        </authorList>
    </citation>
    <scope>NUCLEOTIDE SEQUENCE [LARGE SCALE GENOMIC DNA]</scope>
    <source>
        <strain evidence="7 8">CBS 389.68</strain>
    </source>
</reference>
<evidence type="ECO:0000256" key="1">
    <source>
        <dbReference type="ARBA" id="ARBA00004173"/>
    </source>
</evidence>
<dbReference type="AlphaFoldDB" id="A0A4S2N593"/>